<keyword evidence="10" id="KW-1185">Reference proteome</keyword>
<evidence type="ECO:0000259" key="7">
    <source>
        <dbReference type="PROSITE" id="PS50043"/>
    </source>
</evidence>
<dbReference type="GO" id="GO:0000160">
    <property type="term" value="P:phosphorelay signal transduction system"/>
    <property type="evidence" value="ECO:0007669"/>
    <property type="project" value="InterPro"/>
</dbReference>
<keyword evidence="3" id="KW-0238">DNA-binding</keyword>
<dbReference type="PROSITE" id="PS50043">
    <property type="entry name" value="HTH_LUXR_2"/>
    <property type="match status" value="1"/>
</dbReference>
<dbReference type="InterPro" id="IPR058245">
    <property type="entry name" value="NreC/VraR/RcsB-like_REC"/>
</dbReference>
<evidence type="ECO:0000256" key="5">
    <source>
        <dbReference type="PROSITE-ProRule" id="PRU00169"/>
    </source>
</evidence>
<evidence type="ECO:0000256" key="3">
    <source>
        <dbReference type="ARBA" id="ARBA00023125"/>
    </source>
</evidence>
<protein>
    <recommendedName>
        <fullName evidence="11">LuxR family transcriptional regulator</fullName>
    </recommendedName>
</protein>
<evidence type="ECO:0000313" key="10">
    <source>
        <dbReference type="Proteomes" id="UP000065220"/>
    </source>
</evidence>
<dbReference type="PANTHER" id="PTHR43214">
    <property type="entry name" value="TWO-COMPONENT RESPONSE REGULATOR"/>
    <property type="match status" value="1"/>
</dbReference>
<dbReference type="InterPro" id="IPR001789">
    <property type="entry name" value="Sig_transdc_resp-reg_receiver"/>
</dbReference>
<dbReference type="SMART" id="SM00421">
    <property type="entry name" value="HTH_LUXR"/>
    <property type="match status" value="1"/>
</dbReference>
<evidence type="ECO:0000259" key="8">
    <source>
        <dbReference type="PROSITE" id="PS50110"/>
    </source>
</evidence>
<evidence type="ECO:0000256" key="4">
    <source>
        <dbReference type="ARBA" id="ARBA00023163"/>
    </source>
</evidence>
<dbReference type="OrthoDB" id="9808843at2"/>
<feature type="region of interest" description="Disordered" evidence="6">
    <location>
        <begin position="155"/>
        <end position="196"/>
    </location>
</feature>
<evidence type="ECO:0000256" key="2">
    <source>
        <dbReference type="ARBA" id="ARBA00023015"/>
    </source>
</evidence>
<dbReference type="PANTHER" id="PTHR43214:SF24">
    <property type="entry name" value="TRANSCRIPTIONAL REGULATORY PROTEIN NARL-RELATED"/>
    <property type="match status" value="1"/>
</dbReference>
<dbReference type="CDD" id="cd06170">
    <property type="entry name" value="LuxR_C_like"/>
    <property type="match status" value="1"/>
</dbReference>
<dbReference type="EMBL" id="CP014228">
    <property type="protein sequence ID" value="AMD87953.1"/>
    <property type="molecule type" value="Genomic_DNA"/>
</dbReference>
<dbReference type="Pfam" id="PF00196">
    <property type="entry name" value="GerE"/>
    <property type="match status" value="1"/>
</dbReference>
<dbReference type="STRING" id="111015.AXF14_10660"/>
<proteinExistence type="predicted"/>
<keyword evidence="4" id="KW-0804">Transcription</keyword>
<dbReference type="InterPro" id="IPR016032">
    <property type="entry name" value="Sig_transdc_resp-reg_C-effctor"/>
</dbReference>
<keyword evidence="1 5" id="KW-0597">Phosphoprotein</keyword>
<keyword evidence="2" id="KW-0805">Transcription regulation</keyword>
<organism evidence="9 10">
    <name type="scientific">Actinomyces radicidentis</name>
    <dbReference type="NCBI Taxonomy" id="111015"/>
    <lineage>
        <taxon>Bacteria</taxon>
        <taxon>Bacillati</taxon>
        <taxon>Actinomycetota</taxon>
        <taxon>Actinomycetes</taxon>
        <taxon>Actinomycetales</taxon>
        <taxon>Actinomycetaceae</taxon>
        <taxon>Actinomyces</taxon>
    </lineage>
</organism>
<dbReference type="RefSeq" id="WP_067943103.1">
    <property type="nucleotide sequence ID" value="NZ_CP014228.1"/>
</dbReference>
<feature type="modified residue" description="4-aspartylphosphate" evidence="5">
    <location>
        <position position="67"/>
    </location>
</feature>
<dbReference type="AlphaFoldDB" id="A0A0X8JFL5"/>
<dbReference type="InterPro" id="IPR000792">
    <property type="entry name" value="Tscrpt_reg_LuxR_C"/>
</dbReference>
<dbReference type="Pfam" id="PF00072">
    <property type="entry name" value="Response_reg"/>
    <property type="match status" value="1"/>
</dbReference>
<evidence type="ECO:0000256" key="1">
    <source>
        <dbReference type="ARBA" id="ARBA00022553"/>
    </source>
</evidence>
<dbReference type="SUPFAM" id="SSF52172">
    <property type="entry name" value="CheY-like"/>
    <property type="match status" value="1"/>
</dbReference>
<dbReference type="InterPro" id="IPR011006">
    <property type="entry name" value="CheY-like_superfamily"/>
</dbReference>
<feature type="domain" description="Response regulatory" evidence="8">
    <location>
        <begin position="14"/>
        <end position="134"/>
    </location>
</feature>
<reference evidence="10" key="1">
    <citation type="submission" date="2016-02" db="EMBL/GenBank/DDBJ databases">
        <authorList>
            <person name="Holder M.E."/>
            <person name="Ajami N.J."/>
            <person name="Petrosino J.F."/>
        </authorList>
    </citation>
    <scope>NUCLEOTIDE SEQUENCE [LARGE SCALE GENOMIC DNA]</scope>
    <source>
        <strain evidence="10">CCUG 36733</strain>
    </source>
</reference>
<dbReference type="Gene3D" id="3.40.50.2300">
    <property type="match status" value="1"/>
</dbReference>
<dbReference type="SUPFAM" id="SSF46894">
    <property type="entry name" value="C-terminal effector domain of the bipartite response regulators"/>
    <property type="match status" value="1"/>
</dbReference>
<gene>
    <name evidence="9" type="ORF">AXF14_10660</name>
</gene>
<evidence type="ECO:0000313" key="9">
    <source>
        <dbReference type="EMBL" id="AMD87953.1"/>
    </source>
</evidence>
<dbReference type="SMART" id="SM00448">
    <property type="entry name" value="REC"/>
    <property type="match status" value="1"/>
</dbReference>
<feature type="domain" description="HTH luxR-type" evidence="7">
    <location>
        <begin position="197"/>
        <end position="262"/>
    </location>
</feature>
<dbReference type="CDD" id="cd17535">
    <property type="entry name" value="REC_NarL-like"/>
    <property type="match status" value="1"/>
</dbReference>
<dbReference type="GO" id="GO:0003677">
    <property type="term" value="F:DNA binding"/>
    <property type="evidence" value="ECO:0007669"/>
    <property type="project" value="UniProtKB-KW"/>
</dbReference>
<dbReference type="Proteomes" id="UP000065220">
    <property type="component" value="Chromosome"/>
</dbReference>
<dbReference type="KEGG" id="ard:AXF14_10660"/>
<dbReference type="PROSITE" id="PS50110">
    <property type="entry name" value="RESPONSE_REGULATORY"/>
    <property type="match status" value="1"/>
</dbReference>
<accession>A0A0X8JFL5</accession>
<dbReference type="PRINTS" id="PR00038">
    <property type="entry name" value="HTHLUXR"/>
</dbReference>
<dbReference type="GO" id="GO:0006355">
    <property type="term" value="P:regulation of DNA-templated transcription"/>
    <property type="evidence" value="ECO:0007669"/>
    <property type="project" value="InterPro"/>
</dbReference>
<evidence type="ECO:0008006" key="11">
    <source>
        <dbReference type="Google" id="ProtNLM"/>
    </source>
</evidence>
<sequence length="266" mass="27529">MIDAAPTHPQHPVRILLVDDQDLLRSAFQMLLDSQEDLEVVATAADGAAALAAMRSRPGGIDLVLLDIRMPVLDGLGVLREVRRDPALAGAPVLVLTTFDDEDLILGALRSGARGFLLKDASPAVLHQAARTVAAGGSWLDPAITGTVLAHLGDDAAPADPGTAAAGAPERPETASAPADVPRAPAAPATAPSTATATALHEPLTCRESDVLALVCEGLSNLEIGERPFLAESTVKTHVKAVLGKTGCRNRVELIVHAYRTGLVTV</sequence>
<evidence type="ECO:0000256" key="6">
    <source>
        <dbReference type="SAM" id="MobiDB-lite"/>
    </source>
</evidence>
<dbReference type="InterPro" id="IPR039420">
    <property type="entry name" value="WalR-like"/>
</dbReference>
<name>A0A0X8JFL5_ACTRD</name>